<organism evidence="1">
    <name type="scientific">Enterococcus faecalis</name>
    <name type="common">Streptococcus faecalis</name>
    <dbReference type="NCBI Taxonomy" id="1351"/>
    <lineage>
        <taxon>Bacteria</taxon>
        <taxon>Bacillati</taxon>
        <taxon>Bacillota</taxon>
        <taxon>Bacilli</taxon>
        <taxon>Lactobacillales</taxon>
        <taxon>Enterococcaceae</taxon>
        <taxon>Enterococcus</taxon>
    </lineage>
</organism>
<proteinExistence type="predicted"/>
<sequence length="119" mass="14100">MNKQSFIVRIPKGVDEQFREEVKNKAQQFNLTFEEAMEIWLAEKNNKNGITWSQMVTKYDIMKEILSDDVKVQRKFFVDSELLLEFKRESVSSNKSYTQTAKEAILLWLVKQMEGENEL</sequence>
<dbReference type="RefSeq" id="WP_065813890.1">
    <property type="nucleotide sequence ID" value="NZ_AP018542.1"/>
</dbReference>
<evidence type="ECO:0000313" key="1">
    <source>
        <dbReference type="EMBL" id="AKA86792.1"/>
    </source>
</evidence>
<reference evidence="1" key="1">
    <citation type="journal article" date="2015" name="J. Antimicrob. Chemother.">
        <title>A novel gene, optrA, that confers transferable resistance to oxazolidinones and phenicols and its presence in Enterococcus faecalis and Enterococcus faecium of human and animal origin.</title>
        <authorList>
            <person name="Wang Y."/>
            <person name="Lv Y."/>
            <person name="Cai J."/>
            <person name="Schwarz S."/>
            <person name="Cui L."/>
            <person name="Hu Z."/>
            <person name="Zhang R."/>
            <person name="Li J."/>
            <person name="Zhao Q."/>
            <person name="He T."/>
            <person name="Wang D."/>
            <person name="Wang Z."/>
            <person name="Shen Y."/>
            <person name="Li Y."/>
            <person name="Fessler A.T."/>
            <person name="Wu C."/>
            <person name="Yu H."/>
            <person name="Deng X."/>
            <person name="Xia X."/>
            <person name="Shen J."/>
        </authorList>
    </citation>
    <scope>NUCLEOTIDE SEQUENCE</scope>
    <source>
        <strain evidence="1">E394</strain>
        <plasmid evidence="1">pE394</plasmid>
    </source>
</reference>
<accession>A0A0E3H0W7</accession>
<geneLocation type="plasmid" evidence="1">
    <name>pE394</name>
</geneLocation>
<name>A0A0E3H0W7_ENTFL</name>
<dbReference type="EMBL" id="KP399637">
    <property type="protein sequence ID" value="AKA86792.1"/>
    <property type="molecule type" value="Genomic_DNA"/>
</dbReference>
<protein>
    <submittedName>
        <fullName evidence="1">Uncharacterized protein</fullName>
    </submittedName>
</protein>
<keyword evidence="1" id="KW-0614">Plasmid</keyword>
<dbReference type="AlphaFoldDB" id="A0A0E3H0W7"/>